<proteinExistence type="predicted"/>
<sequence length="446" mass="47609">MDNPTLVAPLLPQAENGIIDVQRIIGSITVRVPAYSNIRKGDILVAFLDDVSSVPQLVPAPDLGGGYPVPFDLLFQNNKIDNGLKTVWYTVTDASDNVGTSISTTVRIINSTAIKPPPPTFPDARNGKLFKSSIQKNDGARIRATYARMMQGDAVKFFWSGSDASGASVPEASFESAPITIQPADVAQGYVESRIPATNVLVLGDGGIGTAHYKIEFAQPGDIRPVSPDTSVLISFAGLDQLTLIATQESGSRDVTFPLLLPNNVIKVYGPPKAKMKADVTAGARIVDASAPGTDYDFELNGDGVFYLEVYTSRPFIETKESINLLVYESDLLFSKSVDLSFAVNRAGSGGVQSYSRTTGAVADSIMRCSIWLIAERGVASINAVITGSAYINGWTQQTSIPVHADGTATINIISEVAQAVTLNLKAPGEYHGETNVNFIFLKDII</sequence>
<dbReference type="RefSeq" id="WP_140025410.1">
    <property type="nucleotide sequence ID" value="NZ_JBHUFG010000050.1"/>
</dbReference>
<protein>
    <submittedName>
        <fullName evidence="1">Uncharacterized protein</fullName>
    </submittedName>
</protein>
<organism evidence="1 2">
    <name type="scientific">Ochrobactrum teleogrylli</name>
    <dbReference type="NCBI Taxonomy" id="2479765"/>
    <lineage>
        <taxon>Bacteria</taxon>
        <taxon>Pseudomonadati</taxon>
        <taxon>Pseudomonadota</taxon>
        <taxon>Alphaproteobacteria</taxon>
        <taxon>Hyphomicrobiales</taxon>
        <taxon>Brucellaceae</taxon>
        <taxon>Brucella/Ochrobactrum group</taxon>
        <taxon>Ochrobactrum</taxon>
    </lineage>
</organism>
<dbReference type="Proteomes" id="UP000312784">
    <property type="component" value="Unassembled WGS sequence"/>
</dbReference>
<accession>A0ABY2Y4K2</accession>
<evidence type="ECO:0000313" key="1">
    <source>
        <dbReference type="EMBL" id="TNV13864.1"/>
    </source>
</evidence>
<gene>
    <name evidence="1" type="ORF">FIC94_14765</name>
</gene>
<reference evidence="1 2" key="1">
    <citation type="submission" date="2019-06" db="EMBL/GenBank/DDBJ databases">
        <title>Ochrobactrum cricket sp.nov., isolated from the insect Teleogryllus occipitalis living in deserted cropland.</title>
        <authorList>
            <person name="Hu M."/>
        </authorList>
    </citation>
    <scope>NUCLEOTIDE SEQUENCE [LARGE SCALE GENOMIC DNA]</scope>
    <source>
        <strain evidence="1 2">LCB8</strain>
    </source>
</reference>
<dbReference type="EMBL" id="VEWL01000009">
    <property type="protein sequence ID" value="TNV13864.1"/>
    <property type="molecule type" value="Genomic_DNA"/>
</dbReference>
<evidence type="ECO:0000313" key="2">
    <source>
        <dbReference type="Proteomes" id="UP000312784"/>
    </source>
</evidence>
<name>A0ABY2Y4K2_9HYPH</name>
<comment type="caution">
    <text evidence="1">The sequence shown here is derived from an EMBL/GenBank/DDBJ whole genome shotgun (WGS) entry which is preliminary data.</text>
</comment>
<keyword evidence="2" id="KW-1185">Reference proteome</keyword>